<feature type="compositionally biased region" description="Basic and acidic residues" evidence="2">
    <location>
        <begin position="125"/>
        <end position="135"/>
    </location>
</feature>
<feature type="binding site" evidence="1">
    <location>
        <position position="53"/>
    </location>
    <ligand>
        <name>Zn(2+)</name>
        <dbReference type="ChEBI" id="CHEBI:29105"/>
    </ligand>
</feature>
<reference evidence="4" key="1">
    <citation type="submission" date="2021-05" db="EMBL/GenBank/DDBJ databases">
        <authorList>
            <person name="Alioto T."/>
            <person name="Alioto T."/>
            <person name="Gomez Garrido J."/>
        </authorList>
    </citation>
    <scope>NUCLEOTIDE SEQUENCE</scope>
</reference>
<dbReference type="EMBL" id="HBUE01296100">
    <property type="protein sequence ID" value="CAG6576483.1"/>
    <property type="molecule type" value="Transcribed_RNA"/>
</dbReference>
<proteinExistence type="predicted"/>
<dbReference type="PROSITE" id="PS51915">
    <property type="entry name" value="ZAD"/>
    <property type="match status" value="1"/>
</dbReference>
<feature type="binding site" evidence="1">
    <location>
        <position position="56"/>
    </location>
    <ligand>
        <name>Zn(2+)</name>
        <dbReference type="ChEBI" id="CHEBI:29105"/>
    </ligand>
</feature>
<dbReference type="Pfam" id="PF07776">
    <property type="entry name" value="zf-AD"/>
    <property type="match status" value="1"/>
</dbReference>
<evidence type="ECO:0000256" key="1">
    <source>
        <dbReference type="PROSITE-ProRule" id="PRU01263"/>
    </source>
</evidence>
<dbReference type="SUPFAM" id="SSF57716">
    <property type="entry name" value="Glucocorticoid receptor-like (DNA-binding domain)"/>
    <property type="match status" value="1"/>
</dbReference>
<dbReference type="AlphaFoldDB" id="A0A8D8GYG6"/>
<keyword evidence="1" id="KW-0863">Zinc-finger</keyword>
<feature type="region of interest" description="Disordered" evidence="2">
    <location>
        <begin position="123"/>
        <end position="187"/>
    </location>
</feature>
<evidence type="ECO:0000259" key="3">
    <source>
        <dbReference type="PROSITE" id="PS51915"/>
    </source>
</evidence>
<dbReference type="EMBL" id="HBUE01190227">
    <property type="protein sequence ID" value="CAG6524795.1"/>
    <property type="molecule type" value="Transcribed_RNA"/>
</dbReference>
<evidence type="ECO:0000313" key="4">
    <source>
        <dbReference type="EMBL" id="CAG6524795.1"/>
    </source>
</evidence>
<organism evidence="4">
    <name type="scientific">Culex pipiens</name>
    <name type="common">House mosquito</name>
    <dbReference type="NCBI Taxonomy" id="7175"/>
    <lineage>
        <taxon>Eukaryota</taxon>
        <taxon>Metazoa</taxon>
        <taxon>Ecdysozoa</taxon>
        <taxon>Arthropoda</taxon>
        <taxon>Hexapoda</taxon>
        <taxon>Insecta</taxon>
        <taxon>Pterygota</taxon>
        <taxon>Neoptera</taxon>
        <taxon>Endopterygota</taxon>
        <taxon>Diptera</taxon>
        <taxon>Nematocera</taxon>
        <taxon>Culicoidea</taxon>
        <taxon>Culicidae</taxon>
        <taxon>Culicinae</taxon>
        <taxon>Culicini</taxon>
        <taxon>Culex</taxon>
        <taxon>Culex</taxon>
    </lineage>
</organism>
<dbReference type="SMART" id="SM00868">
    <property type="entry name" value="zf-AD"/>
    <property type="match status" value="1"/>
</dbReference>
<feature type="compositionally biased region" description="Basic and acidic residues" evidence="2">
    <location>
        <begin position="154"/>
        <end position="164"/>
    </location>
</feature>
<dbReference type="Gene3D" id="3.40.1800.20">
    <property type="match status" value="1"/>
</dbReference>
<name>A0A8D8GYG6_CULPI</name>
<protein>
    <submittedName>
        <fullName evidence="4">(northern house mosquito) hypothetical protein</fullName>
    </submittedName>
</protein>
<feature type="domain" description="ZAD" evidence="3">
    <location>
        <begin position="3"/>
        <end position="80"/>
    </location>
</feature>
<keyword evidence="1" id="KW-0862">Zinc</keyword>
<feature type="compositionally biased region" description="Basic and acidic residues" evidence="2">
    <location>
        <begin position="173"/>
        <end position="187"/>
    </location>
</feature>
<keyword evidence="1" id="KW-0479">Metal-binding</keyword>
<feature type="binding site" evidence="1">
    <location>
        <position position="5"/>
    </location>
    <ligand>
        <name>Zn(2+)</name>
        <dbReference type="ChEBI" id="CHEBI:29105"/>
    </ligand>
</feature>
<accession>A0A8D8GYG6</accession>
<feature type="compositionally biased region" description="Basic residues" evidence="2">
    <location>
        <begin position="136"/>
        <end position="149"/>
    </location>
</feature>
<sequence length="223" mass="25830">MSAFCRICRVQIFSQPIPLSNSSLRHSKLIYDMIFECTQIMLTKDTRLPQVLCQACAIRLDEAFAFLQQCRESEQMLVKTLPATESPEKQALPLTVTEAVKLELLPVPLNSYGHVLLEASSADPTSKDWMSEARKHRERQRISTARRRANMTPEQRDKERERARIRQAQRRAARNDDEVRAQRERDRVRQAIKRAKFREVELVGQNRPHGESYALEPGINQFG</sequence>
<dbReference type="InterPro" id="IPR012934">
    <property type="entry name" value="Znf_AD"/>
</dbReference>
<dbReference type="GO" id="GO:0005634">
    <property type="term" value="C:nucleus"/>
    <property type="evidence" value="ECO:0007669"/>
    <property type="project" value="InterPro"/>
</dbReference>
<feature type="binding site" evidence="1">
    <location>
        <position position="8"/>
    </location>
    <ligand>
        <name>Zn(2+)</name>
        <dbReference type="ChEBI" id="CHEBI:29105"/>
    </ligand>
</feature>
<evidence type="ECO:0000256" key="2">
    <source>
        <dbReference type="SAM" id="MobiDB-lite"/>
    </source>
</evidence>
<dbReference type="GO" id="GO:0008270">
    <property type="term" value="F:zinc ion binding"/>
    <property type="evidence" value="ECO:0007669"/>
    <property type="project" value="UniProtKB-UniRule"/>
</dbReference>